<evidence type="ECO:0000313" key="1">
    <source>
        <dbReference type="EMBL" id="GHG00218.1"/>
    </source>
</evidence>
<keyword evidence="2" id="KW-1185">Reference proteome</keyword>
<name>A0ABQ3K4T1_9DEIO</name>
<protein>
    <submittedName>
        <fullName evidence="1">Uncharacterized protein</fullName>
    </submittedName>
</protein>
<dbReference type="Proteomes" id="UP000632154">
    <property type="component" value="Unassembled WGS sequence"/>
</dbReference>
<accession>A0ABQ3K4T1</accession>
<proteinExistence type="predicted"/>
<organism evidence="1 2">
    <name type="scientific">Deinococcus piscis</name>
    <dbReference type="NCBI Taxonomy" id="394230"/>
    <lineage>
        <taxon>Bacteria</taxon>
        <taxon>Thermotogati</taxon>
        <taxon>Deinococcota</taxon>
        <taxon>Deinococci</taxon>
        <taxon>Deinococcales</taxon>
        <taxon>Deinococcaceae</taxon>
        <taxon>Deinococcus</taxon>
    </lineage>
</organism>
<reference evidence="2" key="1">
    <citation type="journal article" date="2019" name="Int. J. Syst. Evol. Microbiol.">
        <title>The Global Catalogue of Microorganisms (GCM) 10K type strain sequencing project: providing services to taxonomists for standard genome sequencing and annotation.</title>
        <authorList>
            <consortium name="The Broad Institute Genomics Platform"/>
            <consortium name="The Broad Institute Genome Sequencing Center for Infectious Disease"/>
            <person name="Wu L."/>
            <person name="Ma J."/>
        </authorList>
    </citation>
    <scope>NUCLEOTIDE SEQUENCE [LARGE SCALE GENOMIC DNA]</scope>
    <source>
        <strain evidence="2">CGMCC 1.18439</strain>
    </source>
</reference>
<sequence>MGSAAPAPLHAHTYAFAAPDSLPDEWQHHADGHLFSFHWADLADPKLDWEMDAALPHLLRHLDPQTLRPPKEHP</sequence>
<dbReference type="EMBL" id="BNAL01000009">
    <property type="protein sequence ID" value="GHG00218.1"/>
    <property type="molecule type" value="Genomic_DNA"/>
</dbReference>
<gene>
    <name evidence="1" type="ORF">GCM10017783_10420</name>
</gene>
<evidence type="ECO:0000313" key="2">
    <source>
        <dbReference type="Proteomes" id="UP000632154"/>
    </source>
</evidence>
<comment type="caution">
    <text evidence="1">The sequence shown here is derived from an EMBL/GenBank/DDBJ whole genome shotgun (WGS) entry which is preliminary data.</text>
</comment>